<accession>N1U6B7</accession>
<reference evidence="1 2" key="1">
    <citation type="submission" date="2013-02" db="EMBL/GenBank/DDBJ databases">
        <authorList>
            <person name="Harkins D.M."/>
            <person name="Durkin A.S."/>
            <person name="Brinkac L.M."/>
            <person name="Haft D.H."/>
            <person name="Selengut J.D."/>
            <person name="Sanka R."/>
            <person name="DePew J."/>
            <person name="Purushe J."/>
            <person name="Haake D.A."/>
            <person name="Matsunaga J."/>
            <person name="Vinetz J.M."/>
            <person name="Sutton G.G."/>
            <person name="Nierman W.C."/>
            <person name="Fouts D.E."/>
        </authorList>
    </citation>
    <scope>NUCLEOTIDE SEQUENCE [LARGE SCALE GENOMIC DNA]</scope>
    <source>
        <strain evidence="1 2">Ecochallenge</strain>
    </source>
</reference>
<organism evidence="1 2">
    <name type="scientific">Leptospira weilii str. Ecochallenge</name>
    <dbReference type="NCBI Taxonomy" id="1049986"/>
    <lineage>
        <taxon>Bacteria</taxon>
        <taxon>Pseudomonadati</taxon>
        <taxon>Spirochaetota</taxon>
        <taxon>Spirochaetia</taxon>
        <taxon>Leptospirales</taxon>
        <taxon>Leptospiraceae</taxon>
        <taxon>Leptospira</taxon>
    </lineage>
</organism>
<comment type="caution">
    <text evidence="1">The sequence shown here is derived from an EMBL/GenBank/DDBJ whole genome shotgun (WGS) entry which is preliminary data.</text>
</comment>
<evidence type="ECO:0000313" key="2">
    <source>
        <dbReference type="Proteomes" id="UP000012249"/>
    </source>
</evidence>
<name>N1U6B7_9LEPT</name>
<protein>
    <submittedName>
        <fullName evidence="1">Uncharacterized protein</fullName>
    </submittedName>
</protein>
<sequence>MEANKNNGKIKIRFCVFANSKSAVLKTGSASSTYPLTAADSNRLPIDAKRR</sequence>
<proteinExistence type="predicted"/>
<dbReference type="AlphaFoldDB" id="N1U6B7"/>
<evidence type="ECO:0000313" key="1">
    <source>
        <dbReference type="EMBL" id="EMY13701.1"/>
    </source>
</evidence>
<dbReference type="Proteomes" id="UP000012249">
    <property type="component" value="Unassembled WGS sequence"/>
</dbReference>
<dbReference type="EMBL" id="AHMI02000226">
    <property type="protein sequence ID" value="EMY13701.1"/>
    <property type="molecule type" value="Genomic_DNA"/>
</dbReference>
<gene>
    <name evidence="1" type="ORF">LEP1GSC043_4569</name>
</gene>